<dbReference type="EMBL" id="GL883180">
    <property type="protein sequence ID" value="EGF98275.1"/>
    <property type="molecule type" value="Genomic_DNA"/>
</dbReference>
<feature type="compositionally biased region" description="Polar residues" evidence="1">
    <location>
        <begin position="20"/>
        <end position="31"/>
    </location>
</feature>
<feature type="compositionally biased region" description="Basic residues" evidence="1">
    <location>
        <begin position="84"/>
        <end position="132"/>
    </location>
</feature>
<evidence type="ECO:0000313" key="2">
    <source>
        <dbReference type="EMBL" id="EGF98275.1"/>
    </source>
</evidence>
<feature type="compositionally biased region" description="Polar residues" evidence="1">
    <location>
        <begin position="59"/>
        <end position="78"/>
    </location>
</feature>
<dbReference type="AlphaFoldDB" id="F4SAR0"/>
<feature type="region of interest" description="Disordered" evidence="1">
    <location>
        <begin position="180"/>
        <end position="201"/>
    </location>
</feature>
<feature type="compositionally biased region" description="Pro residues" evidence="1">
    <location>
        <begin position="385"/>
        <end position="402"/>
    </location>
</feature>
<proteinExistence type="predicted"/>
<dbReference type="VEuPathDB" id="FungiDB:MELLADRAFT_113681"/>
<reference evidence="3" key="1">
    <citation type="journal article" date="2011" name="Proc. Natl. Acad. Sci. U.S.A.">
        <title>Obligate biotrophy features unraveled by the genomic analysis of rust fungi.</title>
        <authorList>
            <person name="Duplessis S."/>
            <person name="Cuomo C.A."/>
            <person name="Lin Y.-C."/>
            <person name="Aerts A."/>
            <person name="Tisserant E."/>
            <person name="Veneault-Fourrey C."/>
            <person name="Joly D.L."/>
            <person name="Hacquard S."/>
            <person name="Amselem J."/>
            <person name="Cantarel B.L."/>
            <person name="Chiu R."/>
            <person name="Coutinho P.M."/>
            <person name="Feau N."/>
            <person name="Field M."/>
            <person name="Frey P."/>
            <person name="Gelhaye E."/>
            <person name="Goldberg J."/>
            <person name="Grabherr M.G."/>
            <person name="Kodira C.D."/>
            <person name="Kohler A."/>
            <person name="Kuees U."/>
            <person name="Lindquist E.A."/>
            <person name="Lucas S.M."/>
            <person name="Mago R."/>
            <person name="Mauceli E."/>
            <person name="Morin E."/>
            <person name="Murat C."/>
            <person name="Pangilinan J.L."/>
            <person name="Park R."/>
            <person name="Pearson M."/>
            <person name="Quesneville H."/>
            <person name="Rouhier N."/>
            <person name="Sakthikumar S."/>
            <person name="Salamov A.A."/>
            <person name="Schmutz J."/>
            <person name="Selles B."/>
            <person name="Shapiro H."/>
            <person name="Tanguay P."/>
            <person name="Tuskan G.A."/>
            <person name="Henrissat B."/>
            <person name="Van de Peer Y."/>
            <person name="Rouze P."/>
            <person name="Ellis J.G."/>
            <person name="Dodds P.N."/>
            <person name="Schein J.E."/>
            <person name="Zhong S."/>
            <person name="Hamelin R.C."/>
            <person name="Grigoriev I.V."/>
            <person name="Szabo L.J."/>
            <person name="Martin F."/>
        </authorList>
    </citation>
    <scope>NUCLEOTIDE SEQUENCE [LARGE SCALE GENOMIC DNA]</scope>
    <source>
        <strain evidence="3">98AG31 / pathotype 3-4-7</strain>
    </source>
</reference>
<evidence type="ECO:0000313" key="3">
    <source>
        <dbReference type="Proteomes" id="UP000001072"/>
    </source>
</evidence>
<feature type="compositionally biased region" description="Gly residues" evidence="1">
    <location>
        <begin position="412"/>
        <end position="423"/>
    </location>
</feature>
<feature type="compositionally biased region" description="Basic residues" evidence="1">
    <location>
        <begin position="350"/>
        <end position="359"/>
    </location>
</feature>
<feature type="compositionally biased region" description="Acidic residues" evidence="1">
    <location>
        <begin position="33"/>
        <end position="50"/>
    </location>
</feature>
<dbReference type="KEGG" id="mlr:MELLADRAFT_113681"/>
<gene>
    <name evidence="2" type="ORF">MELLADRAFT_113681</name>
</gene>
<name>F4SAR0_MELLP</name>
<dbReference type="Proteomes" id="UP000001072">
    <property type="component" value="Unassembled WGS sequence"/>
</dbReference>
<dbReference type="RefSeq" id="XP_007418472.1">
    <property type="nucleotide sequence ID" value="XM_007418410.1"/>
</dbReference>
<feature type="region of interest" description="Disordered" evidence="1">
    <location>
        <begin position="1"/>
        <end position="138"/>
    </location>
</feature>
<evidence type="ECO:0000256" key="1">
    <source>
        <dbReference type="SAM" id="MobiDB-lite"/>
    </source>
</evidence>
<accession>F4SAR0</accession>
<feature type="compositionally biased region" description="Polar residues" evidence="1">
    <location>
        <begin position="360"/>
        <end position="376"/>
    </location>
</feature>
<feature type="region of interest" description="Disordered" evidence="1">
    <location>
        <begin position="300"/>
        <end position="431"/>
    </location>
</feature>
<dbReference type="GeneID" id="18925063"/>
<organism evidence="3">
    <name type="scientific">Melampsora larici-populina (strain 98AG31 / pathotype 3-4-7)</name>
    <name type="common">Poplar leaf rust fungus</name>
    <dbReference type="NCBI Taxonomy" id="747676"/>
    <lineage>
        <taxon>Eukaryota</taxon>
        <taxon>Fungi</taxon>
        <taxon>Dikarya</taxon>
        <taxon>Basidiomycota</taxon>
        <taxon>Pucciniomycotina</taxon>
        <taxon>Pucciniomycetes</taxon>
        <taxon>Pucciniales</taxon>
        <taxon>Melampsoraceae</taxon>
        <taxon>Melampsora</taxon>
    </lineage>
</organism>
<protein>
    <submittedName>
        <fullName evidence="2">Uncharacterized protein</fullName>
    </submittedName>
</protein>
<sequence>MVNAESRAIRANRRANGNNTQSTSTGANASSIDGEDLPPDGETDVGEDSDSNGRPRDQPLTNSAVNGQQTGNTQSHADPNNALHRAKKKKAAKQKKSKSKKTSKGKEKTKKSKNKRGKNKKDKKKSSKKSKSKGVIEIDIGSVPTGDLVPLQPYWGDQMSDLNTSIPLTVFDQNFARADKDEHNRNHHSSSSKNKTNKGFDAPSQYRLTFGEWSENMSLFRRYLSGYYNQKPLAKRLKLHIKNVKAIKRSTECWMTALRYDILCRAQIFVKREGKTRMKDIGSRVLQYENQAKDKSLRAGKANCGDINPYARGGRFENRNPETGLYENTTHQQSSGTGGHAGSNPESQSLKRKRGRRGGHNTTQQPTSRQAPSQNAPRPVQHVLPPNPTLYPNQHPLPPPAPMAANRFPNRGGRGGWRGGRGGFHNPRNNT</sequence>
<feature type="compositionally biased region" description="Polar residues" evidence="1">
    <location>
        <begin position="326"/>
        <end position="335"/>
    </location>
</feature>
<dbReference type="HOGENOM" id="CLU_036510_0_0_1"/>
<dbReference type="InParanoid" id="F4SAR0"/>
<keyword evidence="3" id="KW-1185">Reference proteome</keyword>